<evidence type="ECO:0000256" key="2">
    <source>
        <dbReference type="ARBA" id="ARBA00004447"/>
    </source>
</evidence>
<dbReference type="CDD" id="cd05230">
    <property type="entry name" value="UGD_SDR_e"/>
    <property type="match status" value="1"/>
</dbReference>
<comment type="cofactor">
    <cofactor evidence="1">
        <name>NAD(+)</name>
        <dbReference type="ChEBI" id="CHEBI:57540"/>
    </cofactor>
</comment>
<sequence length="313" mass="34651">MSRSTLVTGAAGFLGSHLCDALLSEGDNVVGVDNLSTGNLANLSHLSRDSRFSLVELDICKPFDTGKVDYIFNFASPASPIDYSRLGVETLLVGSAGTINTLDLARKYGAGYLHASTSECYGDPEVHPQVETYWGKVNPIGPRSVYDEAKRFSEAAVMAYHRYYGVDTHLVRIFNTYGPRLQANDGRVISNLIVQALRGEPLTIYGDGSQTRSFCYVADLIEGILLLSRSDEHLPVNIGNPVEWTILECAREILAVTGSKSEILFQDLPQDDPTRRRPDITRARNLLNWEPKISLRQGLERSLEYFRACVSSR</sequence>
<evidence type="ECO:0000256" key="8">
    <source>
        <dbReference type="ARBA" id="ARBA00022968"/>
    </source>
</evidence>
<gene>
    <name evidence="16" type="ORF">HDF12_002807</name>
</gene>
<dbReference type="PANTHER" id="PTHR43078:SF6">
    <property type="entry name" value="UDP-GLUCURONIC ACID DECARBOXYLASE 1"/>
    <property type="match status" value="1"/>
</dbReference>
<keyword evidence="11" id="KW-0333">Golgi apparatus</keyword>
<dbReference type="EC" id="4.1.1.35" evidence="5"/>
<dbReference type="GO" id="GO:0048040">
    <property type="term" value="F:UDP-glucuronate decarboxylase activity"/>
    <property type="evidence" value="ECO:0007669"/>
    <property type="project" value="UniProtKB-EC"/>
</dbReference>
<keyword evidence="12" id="KW-0472">Membrane</keyword>
<comment type="caution">
    <text evidence="16">The sequence shown here is derived from an EMBL/GenBank/DDBJ whole genome shotgun (WGS) entry which is preliminary data.</text>
</comment>
<evidence type="ECO:0000256" key="13">
    <source>
        <dbReference type="ARBA" id="ARBA00023180"/>
    </source>
</evidence>
<evidence type="ECO:0000259" key="15">
    <source>
        <dbReference type="Pfam" id="PF16363"/>
    </source>
</evidence>
<organism evidence="16 17">
    <name type="scientific">Tunturiibacter lichenicola</name>
    <dbReference type="NCBI Taxonomy" id="2051959"/>
    <lineage>
        <taxon>Bacteria</taxon>
        <taxon>Pseudomonadati</taxon>
        <taxon>Acidobacteriota</taxon>
        <taxon>Terriglobia</taxon>
        <taxon>Terriglobales</taxon>
        <taxon>Acidobacteriaceae</taxon>
        <taxon>Tunturiibacter</taxon>
    </lineage>
</organism>
<name>A0A7Y9T339_9BACT</name>
<dbReference type="Gene3D" id="3.40.50.720">
    <property type="entry name" value="NAD(P)-binding Rossmann-like Domain"/>
    <property type="match status" value="1"/>
</dbReference>
<dbReference type="InterPro" id="IPR016040">
    <property type="entry name" value="NAD(P)-bd_dom"/>
</dbReference>
<evidence type="ECO:0000313" key="16">
    <source>
        <dbReference type="EMBL" id="NYF52408.1"/>
    </source>
</evidence>
<dbReference type="PANTHER" id="PTHR43078">
    <property type="entry name" value="UDP-GLUCURONIC ACID DECARBOXYLASE-RELATED"/>
    <property type="match status" value="1"/>
</dbReference>
<keyword evidence="8" id="KW-0735">Signal-anchor</keyword>
<dbReference type="GO" id="GO:0005737">
    <property type="term" value="C:cytoplasm"/>
    <property type="evidence" value="ECO:0007669"/>
    <property type="project" value="TreeGrafter"/>
</dbReference>
<evidence type="ECO:0000256" key="10">
    <source>
        <dbReference type="ARBA" id="ARBA00023027"/>
    </source>
</evidence>
<keyword evidence="9" id="KW-1133">Transmembrane helix</keyword>
<evidence type="ECO:0000256" key="9">
    <source>
        <dbReference type="ARBA" id="ARBA00022989"/>
    </source>
</evidence>
<evidence type="ECO:0000256" key="12">
    <source>
        <dbReference type="ARBA" id="ARBA00023136"/>
    </source>
</evidence>
<dbReference type="AlphaFoldDB" id="A0A7Y9T339"/>
<evidence type="ECO:0000256" key="6">
    <source>
        <dbReference type="ARBA" id="ARBA00022692"/>
    </source>
</evidence>
<evidence type="ECO:0000256" key="3">
    <source>
        <dbReference type="ARBA" id="ARBA00005100"/>
    </source>
</evidence>
<evidence type="ECO:0000313" key="17">
    <source>
        <dbReference type="Proteomes" id="UP000534186"/>
    </source>
</evidence>
<reference evidence="16 17" key="1">
    <citation type="submission" date="2020-07" db="EMBL/GenBank/DDBJ databases">
        <title>Genomic Encyclopedia of Type Strains, Phase IV (KMG-V): Genome sequencing to study the core and pangenomes of soil and plant-associated prokaryotes.</title>
        <authorList>
            <person name="Whitman W."/>
        </authorList>
    </citation>
    <scope>NUCLEOTIDE SEQUENCE [LARGE SCALE GENOMIC DNA]</scope>
    <source>
        <strain evidence="16 17">M8UP30</strain>
    </source>
</reference>
<keyword evidence="14 16" id="KW-0456">Lyase</keyword>
<dbReference type="GO" id="GO:0070403">
    <property type="term" value="F:NAD+ binding"/>
    <property type="evidence" value="ECO:0007669"/>
    <property type="project" value="InterPro"/>
</dbReference>
<dbReference type="EMBL" id="JACCCV010000002">
    <property type="protein sequence ID" value="NYF52408.1"/>
    <property type="molecule type" value="Genomic_DNA"/>
</dbReference>
<dbReference type="GO" id="GO:0033320">
    <property type="term" value="P:UDP-D-xylose biosynthetic process"/>
    <property type="evidence" value="ECO:0007669"/>
    <property type="project" value="UniProtKB-UniPathway"/>
</dbReference>
<dbReference type="Pfam" id="PF16363">
    <property type="entry name" value="GDP_Man_Dehyd"/>
    <property type="match status" value="1"/>
</dbReference>
<comment type="subcellular location">
    <subcellularLocation>
        <location evidence="2">Golgi apparatus</location>
        <location evidence="2">Golgi stack membrane</location>
        <topology evidence="2">Single-pass type II membrane protein</topology>
    </subcellularLocation>
</comment>
<accession>A0A7Y9T339</accession>
<comment type="pathway">
    <text evidence="3">Nucleotide-sugar biosynthesis; UDP-alpha-D-xylose biosynthesis; UDP-alpha-D-xylose from UDP-alpha-D-glucuronate: step 1/1.</text>
</comment>
<evidence type="ECO:0000256" key="4">
    <source>
        <dbReference type="ARBA" id="ARBA00007505"/>
    </source>
</evidence>
<keyword evidence="13" id="KW-0325">Glycoprotein</keyword>
<feature type="domain" description="NAD(P)-binding" evidence="15">
    <location>
        <begin position="6"/>
        <end position="300"/>
    </location>
</feature>
<keyword evidence="10" id="KW-0520">NAD</keyword>
<dbReference type="InterPro" id="IPR036291">
    <property type="entry name" value="NAD(P)-bd_dom_sf"/>
</dbReference>
<protein>
    <recommendedName>
        <fullName evidence="5">UDP-glucuronate decarboxylase</fullName>
        <ecNumber evidence="5">4.1.1.35</ecNumber>
    </recommendedName>
</protein>
<dbReference type="Proteomes" id="UP000534186">
    <property type="component" value="Unassembled WGS sequence"/>
</dbReference>
<evidence type="ECO:0000256" key="7">
    <source>
        <dbReference type="ARBA" id="ARBA00022793"/>
    </source>
</evidence>
<dbReference type="SUPFAM" id="SSF51735">
    <property type="entry name" value="NAD(P)-binding Rossmann-fold domains"/>
    <property type="match status" value="1"/>
</dbReference>
<evidence type="ECO:0000256" key="14">
    <source>
        <dbReference type="ARBA" id="ARBA00023239"/>
    </source>
</evidence>
<evidence type="ECO:0000256" key="5">
    <source>
        <dbReference type="ARBA" id="ARBA00012290"/>
    </source>
</evidence>
<dbReference type="FunFam" id="3.40.50.720:FF:000065">
    <property type="entry name" value="UDP-glucuronic acid decarboxylase 1"/>
    <property type="match status" value="1"/>
</dbReference>
<dbReference type="UniPathway" id="UPA00796">
    <property type="reaction ID" value="UER00771"/>
</dbReference>
<evidence type="ECO:0000256" key="11">
    <source>
        <dbReference type="ARBA" id="ARBA00023034"/>
    </source>
</evidence>
<keyword evidence="7" id="KW-0210">Decarboxylase</keyword>
<evidence type="ECO:0000256" key="1">
    <source>
        <dbReference type="ARBA" id="ARBA00001911"/>
    </source>
</evidence>
<dbReference type="InterPro" id="IPR044516">
    <property type="entry name" value="UXS-like"/>
</dbReference>
<keyword evidence="6" id="KW-0812">Transmembrane</keyword>
<dbReference type="GO" id="GO:0042732">
    <property type="term" value="P:D-xylose metabolic process"/>
    <property type="evidence" value="ECO:0007669"/>
    <property type="project" value="InterPro"/>
</dbReference>
<comment type="similarity">
    <text evidence="4">Belongs to the NAD(P)-dependent epimerase/dehydratase family. UDP-glucuronic acid decarboxylase subfamily.</text>
</comment>
<proteinExistence type="inferred from homology"/>